<comment type="function">
    <text evidence="11">Probably plays a role in ribosome assembly or function. May be involved in resolution of branched DNA intermediates that result from template switching in postreplication gaps. Binds DNA and has ATPase activity.</text>
</comment>
<evidence type="ECO:0000256" key="10">
    <source>
        <dbReference type="ARBA" id="ARBA00061478"/>
    </source>
</evidence>
<keyword evidence="1 11" id="KW-0963">Cytoplasm</keyword>
<dbReference type="EMBL" id="FMBK01000003">
    <property type="protein sequence ID" value="SCC71316.1"/>
    <property type="molecule type" value="Genomic_DNA"/>
</dbReference>
<dbReference type="CDD" id="cd03221">
    <property type="entry name" value="ABCF_EF-3"/>
    <property type="match status" value="2"/>
</dbReference>
<dbReference type="InterPro" id="IPR032524">
    <property type="entry name" value="ABC_tran_C"/>
</dbReference>
<evidence type="ECO:0000256" key="6">
    <source>
        <dbReference type="ARBA" id="ARBA00022840"/>
    </source>
</evidence>
<reference evidence="13 14" key="1">
    <citation type="submission" date="2016-08" db="EMBL/GenBank/DDBJ databases">
        <authorList>
            <person name="Seilhamer J.J."/>
        </authorList>
    </citation>
    <scope>NUCLEOTIDE SEQUENCE [LARGE SCALE GENOMIC DNA]</scope>
    <source>
        <strain evidence="13 14">ANC 4874</strain>
    </source>
</reference>
<feature type="domain" description="ABC transporter" evidence="12">
    <location>
        <begin position="4"/>
        <end position="252"/>
    </location>
</feature>
<evidence type="ECO:0000256" key="1">
    <source>
        <dbReference type="ARBA" id="ARBA00022490"/>
    </source>
</evidence>
<dbReference type="Proteomes" id="UP000243661">
    <property type="component" value="Unassembled WGS sequence"/>
</dbReference>
<dbReference type="FunFam" id="3.40.50.300:FF:000309">
    <property type="entry name" value="ABC transporter ATP-binding protein"/>
    <property type="match status" value="1"/>
</dbReference>
<evidence type="ECO:0000256" key="2">
    <source>
        <dbReference type="ARBA" id="ARBA00022737"/>
    </source>
</evidence>
<comment type="catalytic activity">
    <reaction evidence="9 11">
        <text>ATP + H2O = ADP + phosphate + H(+)</text>
        <dbReference type="Rhea" id="RHEA:13065"/>
        <dbReference type="ChEBI" id="CHEBI:15377"/>
        <dbReference type="ChEBI" id="CHEBI:15378"/>
        <dbReference type="ChEBI" id="CHEBI:30616"/>
        <dbReference type="ChEBI" id="CHEBI:43474"/>
        <dbReference type="ChEBI" id="CHEBI:456216"/>
    </reaction>
</comment>
<dbReference type="GO" id="GO:0003677">
    <property type="term" value="F:DNA binding"/>
    <property type="evidence" value="ECO:0007669"/>
    <property type="project" value="UniProtKB-UniRule"/>
</dbReference>
<feature type="binding site" evidence="11">
    <location>
        <begin position="36"/>
        <end position="43"/>
    </location>
    <ligand>
        <name>ATP</name>
        <dbReference type="ChEBI" id="CHEBI:30616"/>
        <label>1</label>
    </ligand>
</feature>
<keyword evidence="5 11" id="KW-0378">Hydrolase</keyword>
<evidence type="ECO:0000259" key="12">
    <source>
        <dbReference type="PROSITE" id="PS50893"/>
    </source>
</evidence>
<dbReference type="Pfam" id="PF00005">
    <property type="entry name" value="ABC_tran"/>
    <property type="match status" value="2"/>
</dbReference>
<evidence type="ECO:0000256" key="3">
    <source>
        <dbReference type="ARBA" id="ARBA00022741"/>
    </source>
</evidence>
<dbReference type="OrthoDB" id="9762051at2"/>
<protein>
    <recommendedName>
        <fullName evidence="11">ATP-binding protein Uup</fullName>
        <ecNumber evidence="11">3.6.1.-</ecNumber>
    </recommendedName>
</protein>
<dbReference type="InterPro" id="IPR043686">
    <property type="entry name" value="Uup"/>
</dbReference>
<accession>A0A1C4GT27</accession>
<dbReference type="InterPro" id="IPR003439">
    <property type="entry name" value="ABC_transporter-like_ATP-bd"/>
</dbReference>
<dbReference type="GO" id="GO:0016887">
    <property type="term" value="F:ATP hydrolysis activity"/>
    <property type="evidence" value="ECO:0007669"/>
    <property type="project" value="UniProtKB-UniRule"/>
</dbReference>
<dbReference type="PROSITE" id="PS00211">
    <property type="entry name" value="ABC_TRANSPORTER_1"/>
    <property type="match status" value="1"/>
</dbReference>
<comment type="similarity">
    <text evidence="10 11">Belongs to the ABC transporter superfamily. ABCF family. Uup subfamily.</text>
</comment>
<dbReference type="InterPro" id="IPR037118">
    <property type="entry name" value="Val-tRNA_synth_C_sf"/>
</dbReference>
<dbReference type="FunFam" id="3.40.50.300:FF:000011">
    <property type="entry name" value="Putative ABC transporter ATP-binding component"/>
    <property type="match status" value="1"/>
</dbReference>
<dbReference type="SMART" id="SM00382">
    <property type="entry name" value="AAA"/>
    <property type="match status" value="2"/>
</dbReference>
<proteinExistence type="inferred from homology"/>
<dbReference type="InterPro" id="IPR032781">
    <property type="entry name" value="ABC_tran_Xtn"/>
</dbReference>
<feature type="binding site" evidence="11">
    <location>
        <begin position="352"/>
        <end position="359"/>
    </location>
    <ligand>
        <name>ATP</name>
        <dbReference type="ChEBI" id="CHEBI:30616"/>
        <label>2</label>
    </ligand>
</feature>
<dbReference type="InterPro" id="IPR017871">
    <property type="entry name" value="ABC_transporter-like_CS"/>
</dbReference>
<dbReference type="PROSITE" id="PS50893">
    <property type="entry name" value="ABC_TRANSPORTER_2"/>
    <property type="match status" value="2"/>
</dbReference>
<dbReference type="HAMAP" id="MF_00848">
    <property type="entry name" value="Uup"/>
    <property type="match status" value="1"/>
</dbReference>
<dbReference type="Gene3D" id="3.40.50.300">
    <property type="entry name" value="P-loop containing nucleotide triphosphate hydrolases"/>
    <property type="match status" value="2"/>
</dbReference>
<evidence type="ECO:0000256" key="7">
    <source>
        <dbReference type="ARBA" id="ARBA00023125"/>
    </source>
</evidence>
<dbReference type="PANTHER" id="PTHR42855">
    <property type="entry name" value="ABC TRANSPORTER ATP-BINDING SUBUNIT"/>
    <property type="match status" value="1"/>
</dbReference>
<evidence type="ECO:0000256" key="8">
    <source>
        <dbReference type="ARBA" id="ARBA00023204"/>
    </source>
</evidence>
<evidence type="ECO:0000256" key="5">
    <source>
        <dbReference type="ARBA" id="ARBA00022801"/>
    </source>
</evidence>
<evidence type="ECO:0000256" key="4">
    <source>
        <dbReference type="ARBA" id="ARBA00022763"/>
    </source>
</evidence>
<evidence type="ECO:0000313" key="13">
    <source>
        <dbReference type="EMBL" id="SCC71316.1"/>
    </source>
</evidence>
<feature type="domain" description="ABC transporter" evidence="12">
    <location>
        <begin position="319"/>
        <end position="538"/>
    </location>
</feature>
<dbReference type="InterPro" id="IPR051309">
    <property type="entry name" value="ABCF_ATPase"/>
</dbReference>
<dbReference type="GO" id="GO:0043022">
    <property type="term" value="F:ribosome binding"/>
    <property type="evidence" value="ECO:0007669"/>
    <property type="project" value="UniProtKB-UniRule"/>
</dbReference>
<dbReference type="GO" id="GO:0005737">
    <property type="term" value="C:cytoplasm"/>
    <property type="evidence" value="ECO:0007669"/>
    <property type="project" value="UniProtKB-SubCell"/>
</dbReference>
<dbReference type="PANTHER" id="PTHR42855:SF1">
    <property type="entry name" value="ABC TRANSPORTER DOMAIN-CONTAINING PROTEIN"/>
    <property type="match status" value="1"/>
</dbReference>
<dbReference type="Pfam" id="PF16326">
    <property type="entry name" value="ABC_tran_CTD"/>
    <property type="match status" value="1"/>
</dbReference>
<dbReference type="Pfam" id="PF12848">
    <property type="entry name" value="ABC_tran_Xtn"/>
    <property type="match status" value="1"/>
</dbReference>
<organism evidence="13 14">
    <name type="scientific">Acinetobacter albensis</name>
    <dbReference type="NCBI Taxonomy" id="1673609"/>
    <lineage>
        <taxon>Bacteria</taxon>
        <taxon>Pseudomonadati</taxon>
        <taxon>Pseudomonadota</taxon>
        <taxon>Gammaproteobacteria</taxon>
        <taxon>Moraxellales</taxon>
        <taxon>Moraxellaceae</taxon>
        <taxon>Acinetobacter</taxon>
    </lineage>
</organism>
<dbReference type="RefSeq" id="WP_053578828.1">
    <property type="nucleotide sequence ID" value="NZ_FMBK01000003.1"/>
</dbReference>
<keyword evidence="7 11" id="KW-0238">DNA-binding</keyword>
<dbReference type="AlphaFoldDB" id="A0A1C4GT27"/>
<keyword evidence="2 11" id="KW-0677">Repeat</keyword>
<dbReference type="GO" id="GO:0005524">
    <property type="term" value="F:ATP binding"/>
    <property type="evidence" value="ECO:0007669"/>
    <property type="project" value="UniProtKB-UniRule"/>
</dbReference>
<gene>
    <name evidence="11" type="primary">uup</name>
    <name evidence="13" type="ORF">GA0116959_103166</name>
</gene>
<keyword evidence="6 11" id="KW-0067">ATP-binding</keyword>
<dbReference type="SUPFAM" id="SSF52540">
    <property type="entry name" value="P-loop containing nucleoside triphosphate hydrolases"/>
    <property type="match status" value="2"/>
</dbReference>
<evidence type="ECO:0000256" key="9">
    <source>
        <dbReference type="ARBA" id="ARBA00049360"/>
    </source>
</evidence>
<keyword evidence="3 11" id="KW-0547">Nucleotide-binding</keyword>
<keyword evidence="8 11" id="KW-0234">DNA repair</keyword>
<name>A0A1C4GT27_9GAMM</name>
<evidence type="ECO:0000313" key="14">
    <source>
        <dbReference type="Proteomes" id="UP000243661"/>
    </source>
</evidence>
<dbReference type="Gene3D" id="1.10.287.380">
    <property type="entry name" value="Valyl-tRNA synthetase, C-terminal domain"/>
    <property type="match status" value="1"/>
</dbReference>
<keyword evidence="4 11" id="KW-0227">DNA damage</keyword>
<dbReference type="GO" id="GO:0006281">
    <property type="term" value="P:DNA repair"/>
    <property type="evidence" value="ECO:0007669"/>
    <property type="project" value="UniProtKB-KW"/>
</dbReference>
<dbReference type="InterPro" id="IPR027417">
    <property type="entry name" value="P-loop_NTPase"/>
</dbReference>
<dbReference type="InterPro" id="IPR003593">
    <property type="entry name" value="AAA+_ATPase"/>
</dbReference>
<sequence>MAYITLRDVQLAFGGPSLLDGATFNLERGERVCLIGRNGEGKSTLLKLIEGSLLPDRGEVSIQNGITISMLAQDVPMDSGKVADIVADGAGEAATVLKAYHEASDACVLGDMEACDRMGNLQHKLDQVDGWALENKVNSILSKMGLDPDADLADLSGGRKRRVLLARALLTQPDVLLLDEPTNHLDVESIEWLEKFLLDQNNLTLLFISHDRSFVDSIATRIVELDRGNLRSYEGNYSRYLELKAQQMEAEEKQNALFDKRLAEEEVWIRQGIKARRTRNEGRVRALKDLREESRARRSQQGKVSMATQDANRSGKLVFDIENLSVAFGDQEPIIKDFSALVLRGDRIGLVGDNGVGKTTLIKAILGELEHGGTVKTGTQLEVAYFDQLRNALDLEKSVKDNISEGSDFVDVNGGRRHIYSYLQDFLFSPERARTPVKALSGGERNRILLAKLLLKPSNLIVMDEPTNDLDMVTLELLEEMLGGYKGTLLLISHDRAFMDNVVTSTWVFDGKGHIDEYIGGYQDYLEQRPDQTAVDQKSDVKKALAKAEAAAAAAAPKKVKLSYKDQRALEQLPAEMEALEKEQVDINAKLADGTLFVSDNAQAMQLSARLSAIDEALLEKLERWDELEKLTQGH</sequence>
<comment type="subcellular location">
    <subcellularLocation>
        <location evidence="11">Cytoplasm</location>
    </subcellularLocation>
    <text evidence="11">Associates with ribosomes.</text>
</comment>
<dbReference type="EC" id="3.6.1.-" evidence="11"/>
<evidence type="ECO:0000256" key="11">
    <source>
        <dbReference type="HAMAP-Rule" id="MF_00848"/>
    </source>
</evidence>